<dbReference type="RefSeq" id="WP_091672658.1">
    <property type="nucleotide sequence ID" value="NZ_FOKG01000005.1"/>
</dbReference>
<dbReference type="Gene3D" id="1.10.10.10">
    <property type="entry name" value="Winged helix-like DNA-binding domain superfamily/Winged helix DNA-binding domain"/>
    <property type="match status" value="1"/>
</dbReference>
<dbReference type="EMBL" id="FOKG01000005">
    <property type="protein sequence ID" value="SFB17002.1"/>
    <property type="molecule type" value="Genomic_DNA"/>
</dbReference>
<keyword evidence="3" id="KW-1185">Reference proteome</keyword>
<feature type="domain" description="Transcription regulator PadR N-terminal" evidence="1">
    <location>
        <begin position="16"/>
        <end position="89"/>
    </location>
</feature>
<dbReference type="PANTHER" id="PTHR33169">
    <property type="entry name" value="PADR-FAMILY TRANSCRIPTIONAL REGULATOR"/>
    <property type="match status" value="1"/>
</dbReference>
<dbReference type="PANTHER" id="PTHR33169:SF13">
    <property type="entry name" value="PADR-FAMILY TRANSCRIPTIONAL REGULATOR"/>
    <property type="match status" value="1"/>
</dbReference>
<accession>A0A1I0YUV9</accession>
<organism evidence="2 3">
    <name type="scientific">Amycolatopsis marina</name>
    <dbReference type="NCBI Taxonomy" id="490629"/>
    <lineage>
        <taxon>Bacteria</taxon>
        <taxon>Bacillati</taxon>
        <taxon>Actinomycetota</taxon>
        <taxon>Actinomycetes</taxon>
        <taxon>Pseudonocardiales</taxon>
        <taxon>Pseudonocardiaceae</taxon>
        <taxon>Amycolatopsis</taxon>
    </lineage>
</organism>
<evidence type="ECO:0000259" key="1">
    <source>
        <dbReference type="Pfam" id="PF03551"/>
    </source>
</evidence>
<dbReference type="InterPro" id="IPR036390">
    <property type="entry name" value="WH_DNA-bd_sf"/>
</dbReference>
<protein>
    <submittedName>
        <fullName evidence="2">Transcriptional regulator, PadR family</fullName>
    </submittedName>
</protein>
<sequence>MADGNPPPLTPAAFQVLLALARGRTHGYGIMGFIGEVTDGSVQLGPGTLYRTLARLVADGLVEETRESHEGEPHDARRRYYRLTRLGWEMAQREARLLERLTSAAVDAGLLGDLRRADAS</sequence>
<dbReference type="SUPFAM" id="SSF46785">
    <property type="entry name" value="Winged helix' DNA-binding domain"/>
    <property type="match status" value="1"/>
</dbReference>
<dbReference type="Pfam" id="PF03551">
    <property type="entry name" value="PadR"/>
    <property type="match status" value="1"/>
</dbReference>
<evidence type="ECO:0000313" key="3">
    <source>
        <dbReference type="Proteomes" id="UP000243799"/>
    </source>
</evidence>
<name>A0A1I0YUV9_9PSEU</name>
<dbReference type="AlphaFoldDB" id="A0A1I0YUV9"/>
<dbReference type="InterPro" id="IPR005149">
    <property type="entry name" value="Tscrpt_reg_PadR_N"/>
</dbReference>
<dbReference type="OrthoDB" id="122286at2"/>
<dbReference type="InterPro" id="IPR036388">
    <property type="entry name" value="WH-like_DNA-bd_sf"/>
</dbReference>
<dbReference type="STRING" id="490629.SAMN05216266_105343"/>
<reference evidence="3" key="1">
    <citation type="submission" date="2016-10" db="EMBL/GenBank/DDBJ databases">
        <authorList>
            <person name="Varghese N."/>
            <person name="Submissions S."/>
        </authorList>
    </citation>
    <scope>NUCLEOTIDE SEQUENCE [LARGE SCALE GENOMIC DNA]</scope>
    <source>
        <strain evidence="3">CGMCC 4.3568</strain>
    </source>
</reference>
<dbReference type="Proteomes" id="UP000243799">
    <property type="component" value="Unassembled WGS sequence"/>
</dbReference>
<dbReference type="InterPro" id="IPR052509">
    <property type="entry name" value="Metal_resp_DNA-bind_regulator"/>
</dbReference>
<proteinExistence type="predicted"/>
<evidence type="ECO:0000313" key="2">
    <source>
        <dbReference type="EMBL" id="SFB17002.1"/>
    </source>
</evidence>
<gene>
    <name evidence="2" type="ORF">SAMN05216266_105343</name>
</gene>